<dbReference type="CDD" id="cd07530">
    <property type="entry name" value="HAD_Pase_UmpH-like"/>
    <property type="match status" value="1"/>
</dbReference>
<protein>
    <submittedName>
        <fullName evidence="2">Acid sugar phosphatase</fullName>
    </submittedName>
</protein>
<comment type="similarity">
    <text evidence="1">Belongs to the HAD-like hydrolase superfamily.</text>
</comment>
<organism evidence="2 3">
    <name type="scientific">Arsenicicoccus piscis</name>
    <dbReference type="NCBI Taxonomy" id="673954"/>
    <lineage>
        <taxon>Bacteria</taxon>
        <taxon>Bacillati</taxon>
        <taxon>Actinomycetota</taxon>
        <taxon>Actinomycetes</taxon>
        <taxon>Micrococcales</taxon>
        <taxon>Intrasporangiaceae</taxon>
        <taxon>Arsenicicoccus</taxon>
    </lineage>
</organism>
<sequence length="287" mass="30872">MAHAAGVALSQSRAPGLNGVMTSEQKRVHSWLTDMDGVLVHEEQALPGAAEFIEAIRSRGLKFSVLTNNSIYTPRDLRARLASSGLDVPEETIWTSALATADFLRTQRPGGSAFVIGEAGLTTALYQAGYTISERNPDYVVLGETRTYSFEAITRAIRLIEKGSRFIATNPDPSGPSPAGTLPATGSVAALITTATGRKPYFIGKPNPLMMRSALNRIEAHSETTVMIGDRMDTDVISGLEAGLRTILVLTGSTRPEQVDRFPYRPTRICPSIAEVVPLVAERDVSS</sequence>
<dbReference type="InterPro" id="IPR023214">
    <property type="entry name" value="HAD_sf"/>
</dbReference>
<dbReference type="NCBIfam" id="TIGR01460">
    <property type="entry name" value="HAD-SF-IIA"/>
    <property type="match status" value="1"/>
</dbReference>
<dbReference type="PANTHER" id="PTHR19288">
    <property type="entry name" value="4-NITROPHENYLPHOSPHATASE-RELATED"/>
    <property type="match status" value="1"/>
</dbReference>
<dbReference type="PIRSF" id="PIRSF000915">
    <property type="entry name" value="PGP-type_phosphatase"/>
    <property type="match status" value="1"/>
</dbReference>
<evidence type="ECO:0000256" key="1">
    <source>
        <dbReference type="PIRNR" id="PIRNR000915"/>
    </source>
</evidence>
<name>A0ABQ6HST1_9MICO</name>
<dbReference type="InterPro" id="IPR036412">
    <property type="entry name" value="HAD-like_sf"/>
</dbReference>
<dbReference type="EMBL" id="BSUJ01000001">
    <property type="protein sequence ID" value="GMA21305.1"/>
    <property type="molecule type" value="Genomic_DNA"/>
</dbReference>
<evidence type="ECO:0000313" key="2">
    <source>
        <dbReference type="EMBL" id="GMA21305.1"/>
    </source>
</evidence>
<dbReference type="SFLD" id="SFLDS00003">
    <property type="entry name" value="Haloacid_Dehalogenase"/>
    <property type="match status" value="1"/>
</dbReference>
<dbReference type="Pfam" id="PF13344">
    <property type="entry name" value="Hydrolase_6"/>
    <property type="match status" value="1"/>
</dbReference>
<dbReference type="Proteomes" id="UP001157109">
    <property type="component" value="Unassembled WGS sequence"/>
</dbReference>
<accession>A0ABQ6HST1</accession>
<dbReference type="PANTHER" id="PTHR19288:SF46">
    <property type="entry name" value="HALOACID DEHALOGENASE-LIKE HYDROLASE DOMAIN-CONTAINING PROTEIN 2"/>
    <property type="match status" value="1"/>
</dbReference>
<reference evidence="3" key="1">
    <citation type="journal article" date="2019" name="Int. J. Syst. Evol. Microbiol.">
        <title>The Global Catalogue of Microorganisms (GCM) 10K type strain sequencing project: providing services to taxonomists for standard genome sequencing and annotation.</title>
        <authorList>
            <consortium name="The Broad Institute Genomics Platform"/>
            <consortium name="The Broad Institute Genome Sequencing Center for Infectious Disease"/>
            <person name="Wu L."/>
            <person name="Ma J."/>
        </authorList>
    </citation>
    <scope>NUCLEOTIDE SEQUENCE [LARGE SCALE GENOMIC DNA]</scope>
    <source>
        <strain evidence="3">NBRC 105830</strain>
    </source>
</reference>
<dbReference type="Gene3D" id="3.40.50.1000">
    <property type="entry name" value="HAD superfamily/HAD-like"/>
    <property type="match status" value="2"/>
</dbReference>
<dbReference type="SFLD" id="SFLDG01139">
    <property type="entry name" value="C2.A:_Pyridoxal_Phosphate_Phos"/>
    <property type="match status" value="1"/>
</dbReference>
<dbReference type="InterPro" id="IPR006357">
    <property type="entry name" value="HAD-SF_hydro_IIA"/>
</dbReference>
<dbReference type="SUPFAM" id="SSF56784">
    <property type="entry name" value="HAD-like"/>
    <property type="match status" value="1"/>
</dbReference>
<proteinExistence type="inferred from homology"/>
<evidence type="ECO:0000313" key="3">
    <source>
        <dbReference type="Proteomes" id="UP001157109"/>
    </source>
</evidence>
<gene>
    <name evidence="2" type="ORF">GCM10025862_33260</name>
</gene>
<keyword evidence="3" id="KW-1185">Reference proteome</keyword>
<dbReference type="Pfam" id="PF13242">
    <property type="entry name" value="Hydrolase_like"/>
    <property type="match status" value="1"/>
</dbReference>
<comment type="caution">
    <text evidence="2">The sequence shown here is derived from an EMBL/GenBank/DDBJ whole genome shotgun (WGS) entry which is preliminary data.</text>
</comment>